<comment type="cofactor">
    <cofactor evidence="1">
        <name>FAD</name>
        <dbReference type="ChEBI" id="CHEBI:57692"/>
    </cofactor>
</comment>
<dbReference type="Gene3D" id="3.50.50.60">
    <property type="entry name" value="FAD/NAD(P)-binding domain"/>
    <property type="match status" value="2"/>
</dbReference>
<dbReference type="PANTHER" id="PTHR43429">
    <property type="entry name" value="PYRIDINE NUCLEOTIDE-DISULFIDE OXIDOREDUCTASE DOMAIN-CONTAINING"/>
    <property type="match status" value="1"/>
</dbReference>
<dbReference type="InterPro" id="IPR023753">
    <property type="entry name" value="FAD/NAD-binding_dom"/>
</dbReference>
<evidence type="ECO:0000256" key="2">
    <source>
        <dbReference type="ARBA" id="ARBA00022630"/>
    </source>
</evidence>
<dbReference type="HOGENOM" id="CLU_1814093_0_0_11"/>
<evidence type="ECO:0000256" key="4">
    <source>
        <dbReference type="ARBA" id="ARBA00023002"/>
    </source>
</evidence>
<evidence type="ECO:0000313" key="8">
    <source>
        <dbReference type="Proteomes" id="UP000000214"/>
    </source>
</evidence>
<organism evidence="7 8">
    <name type="scientific">Acidipropionibacterium acidipropionici (strain ATCC 4875 / DSM 20272 / JCM 6432 / NBRC 12425 / NCIMB 8070 / 4)</name>
    <name type="common">Propionibacterium acidipropionici</name>
    <dbReference type="NCBI Taxonomy" id="1171373"/>
    <lineage>
        <taxon>Bacteria</taxon>
        <taxon>Bacillati</taxon>
        <taxon>Actinomycetota</taxon>
        <taxon>Actinomycetes</taxon>
        <taxon>Propionibacteriales</taxon>
        <taxon>Propionibacteriaceae</taxon>
        <taxon>Acidipropionibacterium</taxon>
    </lineage>
</organism>
<reference evidence="7 8" key="1">
    <citation type="journal article" date="2012" name="BMC Genomics">
        <title>The genome sequence of Propionibacterium acidipropionici provides insights into its biotechnological and industrial potential.</title>
        <authorList>
            <person name="Parizzi L.P."/>
            <person name="Grassi M.C."/>
            <person name="Llerena L.A."/>
            <person name="Carazzolle M.F."/>
            <person name="Queiroz V.L."/>
            <person name="Lunardi I."/>
            <person name="Zeidler A.F."/>
            <person name="Teixeira P.J."/>
            <person name="Mieczkowski P."/>
            <person name="Rincones J."/>
            <person name="Pereira G.A."/>
        </authorList>
    </citation>
    <scope>NUCLEOTIDE SEQUENCE [LARGE SCALE GENOMIC DNA]</scope>
    <source>
        <strain evidence="8">ATCC 4875 / DSM 20272 / JCM 6432 / NBRC 12425 / NCIMB 8070</strain>
    </source>
</reference>
<evidence type="ECO:0000259" key="6">
    <source>
        <dbReference type="Pfam" id="PF07992"/>
    </source>
</evidence>
<dbReference type="PRINTS" id="PR00368">
    <property type="entry name" value="FADPNR"/>
</dbReference>
<dbReference type="PATRIC" id="fig|1171373.8.peg.1441"/>
<dbReference type="eggNOG" id="COG0446">
    <property type="taxonomic scope" value="Bacteria"/>
</dbReference>
<evidence type="ECO:0000256" key="1">
    <source>
        <dbReference type="ARBA" id="ARBA00001974"/>
    </source>
</evidence>
<sequence>MTVVVAGAYPNFSICGIPYYISGEVGDWHHLAHRTRADLEAAGLHLLLDTRATRIDVDARQLEAIGPDDTPALVDYDALVVGTGARPVRPPITGLDTLGAADGVHLLHSMGDTFALGDSLEKLQPRTALVVGAGYIGLQWRE</sequence>
<keyword evidence="3" id="KW-0274">FAD</keyword>
<dbReference type="InterPro" id="IPR050260">
    <property type="entry name" value="FAD-bd_OxRdtase"/>
</dbReference>
<protein>
    <submittedName>
        <fullName evidence="7">Pyridine nucleotide-disulfide oxidoreductase</fullName>
    </submittedName>
</protein>
<dbReference type="STRING" id="1171373.PACID_14530"/>
<feature type="domain" description="FAD/NAD(P)-binding" evidence="6">
    <location>
        <begin position="18"/>
        <end position="138"/>
    </location>
</feature>
<dbReference type="EMBL" id="CP003493">
    <property type="protein sequence ID" value="AFV89267.1"/>
    <property type="molecule type" value="Genomic_DNA"/>
</dbReference>
<dbReference type="Proteomes" id="UP000000214">
    <property type="component" value="Chromosome"/>
</dbReference>
<evidence type="ECO:0000313" key="7">
    <source>
        <dbReference type="EMBL" id="AFV89267.1"/>
    </source>
</evidence>
<gene>
    <name evidence="7" type="ordered locus">PACID_14530</name>
</gene>
<evidence type="ECO:0000256" key="5">
    <source>
        <dbReference type="ARBA" id="ARBA00023284"/>
    </source>
</evidence>
<evidence type="ECO:0000256" key="3">
    <source>
        <dbReference type="ARBA" id="ARBA00022827"/>
    </source>
</evidence>
<dbReference type="KEGG" id="pbo:PACID_14530"/>
<dbReference type="RefSeq" id="WP_015070174.1">
    <property type="nucleotide sequence ID" value="NC_019395.1"/>
</dbReference>
<keyword evidence="5" id="KW-0676">Redox-active center</keyword>
<keyword evidence="2" id="KW-0285">Flavoprotein</keyword>
<proteinExistence type="predicted"/>
<name>K7S3U9_ACIA4</name>
<dbReference type="AlphaFoldDB" id="K7S3U9"/>
<keyword evidence="4" id="KW-0560">Oxidoreductase</keyword>
<dbReference type="GO" id="GO:0016491">
    <property type="term" value="F:oxidoreductase activity"/>
    <property type="evidence" value="ECO:0007669"/>
    <property type="project" value="UniProtKB-KW"/>
</dbReference>
<dbReference type="InterPro" id="IPR036188">
    <property type="entry name" value="FAD/NAD-bd_sf"/>
</dbReference>
<dbReference type="PANTHER" id="PTHR43429:SF1">
    <property type="entry name" value="NAD(P)H SULFUR OXIDOREDUCTASE (COA-DEPENDENT)"/>
    <property type="match status" value="1"/>
</dbReference>
<dbReference type="SUPFAM" id="SSF51905">
    <property type="entry name" value="FAD/NAD(P)-binding domain"/>
    <property type="match status" value="1"/>
</dbReference>
<dbReference type="Pfam" id="PF07992">
    <property type="entry name" value="Pyr_redox_2"/>
    <property type="match status" value="1"/>
</dbReference>
<accession>K7S3U9</accession>